<feature type="chain" id="PRO_5042922856" evidence="1">
    <location>
        <begin position="31"/>
        <end position="129"/>
    </location>
</feature>
<proteinExistence type="predicted"/>
<reference evidence="2 3" key="1">
    <citation type="submission" date="2024-01" db="EMBL/GenBank/DDBJ databases">
        <title>The genomes of 5 underutilized Papilionoideae crops provide insights into root nodulation and disease resistanc.</title>
        <authorList>
            <person name="Jiang F."/>
        </authorList>
    </citation>
    <scope>NUCLEOTIDE SEQUENCE [LARGE SCALE GENOMIC DNA]</scope>
    <source>
        <strain evidence="2">DUOXIRENSHENG_FW03</strain>
        <tissue evidence="2">Leaves</tissue>
    </source>
</reference>
<accession>A0AAN9S699</accession>
<dbReference type="Proteomes" id="UP001386955">
    <property type="component" value="Unassembled WGS sequence"/>
</dbReference>
<keyword evidence="1" id="KW-0732">Signal</keyword>
<name>A0AAN9S699_PSOTE</name>
<dbReference type="EMBL" id="JAYMYS010000006">
    <property type="protein sequence ID" value="KAK7389707.1"/>
    <property type="molecule type" value="Genomic_DNA"/>
</dbReference>
<gene>
    <name evidence="2" type="ORF">VNO78_24977</name>
</gene>
<keyword evidence="3" id="KW-1185">Reference proteome</keyword>
<evidence type="ECO:0000256" key="1">
    <source>
        <dbReference type="SAM" id="SignalP"/>
    </source>
</evidence>
<evidence type="ECO:0000313" key="3">
    <source>
        <dbReference type="Proteomes" id="UP001386955"/>
    </source>
</evidence>
<sequence length="129" mass="14397">MTMPDDSNSHCCSCLRKSSLSFLFFATVASTVFEIADEKIWVDSSCLCNATRHATCGSEGGFQPWLAKVVKHLDILSSVTTKASHLTPITAKKSATETQQEIGLYWKRLVETFLLEMKVKRSGEKYLPM</sequence>
<dbReference type="AlphaFoldDB" id="A0AAN9S699"/>
<comment type="caution">
    <text evidence="2">The sequence shown here is derived from an EMBL/GenBank/DDBJ whole genome shotgun (WGS) entry which is preliminary data.</text>
</comment>
<organism evidence="2 3">
    <name type="scientific">Psophocarpus tetragonolobus</name>
    <name type="common">Winged bean</name>
    <name type="synonym">Dolichos tetragonolobus</name>
    <dbReference type="NCBI Taxonomy" id="3891"/>
    <lineage>
        <taxon>Eukaryota</taxon>
        <taxon>Viridiplantae</taxon>
        <taxon>Streptophyta</taxon>
        <taxon>Embryophyta</taxon>
        <taxon>Tracheophyta</taxon>
        <taxon>Spermatophyta</taxon>
        <taxon>Magnoliopsida</taxon>
        <taxon>eudicotyledons</taxon>
        <taxon>Gunneridae</taxon>
        <taxon>Pentapetalae</taxon>
        <taxon>rosids</taxon>
        <taxon>fabids</taxon>
        <taxon>Fabales</taxon>
        <taxon>Fabaceae</taxon>
        <taxon>Papilionoideae</taxon>
        <taxon>50 kb inversion clade</taxon>
        <taxon>NPAAA clade</taxon>
        <taxon>indigoferoid/millettioid clade</taxon>
        <taxon>Phaseoleae</taxon>
        <taxon>Psophocarpus</taxon>
    </lineage>
</organism>
<evidence type="ECO:0000313" key="2">
    <source>
        <dbReference type="EMBL" id="KAK7389707.1"/>
    </source>
</evidence>
<protein>
    <submittedName>
        <fullName evidence="2">Uncharacterized protein</fullName>
    </submittedName>
</protein>
<feature type="signal peptide" evidence="1">
    <location>
        <begin position="1"/>
        <end position="30"/>
    </location>
</feature>